<feature type="transmembrane region" description="Helical" evidence="1">
    <location>
        <begin position="515"/>
        <end position="533"/>
    </location>
</feature>
<dbReference type="GO" id="GO:0016747">
    <property type="term" value="F:acyltransferase activity, transferring groups other than amino-acyl groups"/>
    <property type="evidence" value="ECO:0007669"/>
    <property type="project" value="InterPro"/>
</dbReference>
<keyword evidence="6" id="KW-1185">Reference proteome</keyword>
<name>A0A9J6BJW2_POLVA</name>
<organism evidence="5 6">
    <name type="scientific">Polypedilum vanderplanki</name>
    <name type="common">Sleeping chironomid midge</name>
    <dbReference type="NCBI Taxonomy" id="319348"/>
    <lineage>
        <taxon>Eukaryota</taxon>
        <taxon>Metazoa</taxon>
        <taxon>Ecdysozoa</taxon>
        <taxon>Arthropoda</taxon>
        <taxon>Hexapoda</taxon>
        <taxon>Insecta</taxon>
        <taxon>Pterygota</taxon>
        <taxon>Neoptera</taxon>
        <taxon>Endopterygota</taxon>
        <taxon>Diptera</taxon>
        <taxon>Nematocera</taxon>
        <taxon>Chironomoidea</taxon>
        <taxon>Chironomidae</taxon>
        <taxon>Chironominae</taxon>
        <taxon>Polypedilum</taxon>
        <taxon>Polypedilum</taxon>
    </lineage>
</organism>
<feature type="transmembrane region" description="Helical" evidence="1">
    <location>
        <begin position="545"/>
        <end position="563"/>
    </location>
</feature>
<feature type="domain" description="Acyltransferase 3" evidence="3">
    <location>
        <begin position="229"/>
        <end position="548"/>
    </location>
</feature>
<accession>A0A9J6BJW2</accession>
<dbReference type="Pfam" id="PF01757">
    <property type="entry name" value="Acyl_transf_3"/>
    <property type="match status" value="1"/>
</dbReference>
<evidence type="ECO:0000256" key="2">
    <source>
        <dbReference type="SAM" id="SignalP"/>
    </source>
</evidence>
<feature type="transmembrane region" description="Helical" evidence="1">
    <location>
        <begin position="230"/>
        <end position="248"/>
    </location>
</feature>
<feature type="domain" description="Nose resistant-to-fluoxetine protein N-terminal" evidence="4">
    <location>
        <begin position="53"/>
        <end position="138"/>
    </location>
</feature>
<feature type="chain" id="PRO_5039943825" description="Nose resistant-to-fluoxetine protein N-terminal domain-containing protein" evidence="2">
    <location>
        <begin position="17"/>
        <end position="628"/>
    </location>
</feature>
<dbReference type="OrthoDB" id="118951at2759"/>
<dbReference type="InterPro" id="IPR006621">
    <property type="entry name" value="Nose-resist-to-fluoxetine_N"/>
</dbReference>
<dbReference type="EMBL" id="JADBJN010000003">
    <property type="protein sequence ID" value="KAG5670010.1"/>
    <property type="molecule type" value="Genomic_DNA"/>
</dbReference>
<feature type="transmembrane region" description="Helical" evidence="1">
    <location>
        <begin position="271"/>
        <end position="293"/>
    </location>
</feature>
<feature type="transmembrane region" description="Helical" evidence="1">
    <location>
        <begin position="171"/>
        <end position="193"/>
    </location>
</feature>
<keyword evidence="1" id="KW-0472">Membrane</keyword>
<evidence type="ECO:0000256" key="1">
    <source>
        <dbReference type="SAM" id="Phobius"/>
    </source>
</evidence>
<feature type="signal peptide" evidence="2">
    <location>
        <begin position="1"/>
        <end position="16"/>
    </location>
</feature>
<feature type="transmembrane region" description="Helical" evidence="1">
    <location>
        <begin position="449"/>
        <end position="472"/>
    </location>
</feature>
<keyword evidence="2" id="KW-0732">Signal</keyword>
<evidence type="ECO:0000259" key="3">
    <source>
        <dbReference type="Pfam" id="PF01757"/>
    </source>
</evidence>
<feature type="transmembrane region" description="Helical" evidence="1">
    <location>
        <begin position="378"/>
        <end position="398"/>
    </location>
</feature>
<feature type="transmembrane region" description="Helical" evidence="1">
    <location>
        <begin position="484"/>
        <end position="503"/>
    </location>
</feature>
<evidence type="ECO:0000259" key="4">
    <source>
        <dbReference type="Pfam" id="PF20146"/>
    </source>
</evidence>
<evidence type="ECO:0008006" key="7">
    <source>
        <dbReference type="Google" id="ProtNLM"/>
    </source>
</evidence>
<feature type="transmembrane region" description="Helical" evidence="1">
    <location>
        <begin position="410"/>
        <end position="429"/>
    </location>
</feature>
<gene>
    <name evidence="5" type="ORF">PVAND_000297</name>
</gene>
<protein>
    <recommendedName>
        <fullName evidence="7">Nose resistant-to-fluoxetine protein N-terminal domain-containing protein</fullName>
    </recommendedName>
</protein>
<proteinExistence type="predicted"/>
<evidence type="ECO:0000313" key="5">
    <source>
        <dbReference type="EMBL" id="KAG5670010.1"/>
    </source>
</evidence>
<evidence type="ECO:0000313" key="6">
    <source>
        <dbReference type="Proteomes" id="UP001107558"/>
    </source>
</evidence>
<feature type="transmembrane region" description="Helical" evidence="1">
    <location>
        <begin position="583"/>
        <end position="605"/>
    </location>
</feature>
<dbReference type="PANTHER" id="PTHR11161:SF0">
    <property type="entry name" value="O-ACYLTRANSFERASE LIKE PROTEIN"/>
    <property type="match status" value="1"/>
</dbReference>
<feature type="transmembrane region" description="Helical" evidence="1">
    <location>
        <begin position="313"/>
        <end position="330"/>
    </location>
</feature>
<comment type="caution">
    <text evidence="5">The sequence shown here is derived from an EMBL/GenBank/DDBJ whole genome shotgun (WGS) entry which is preliminary data.</text>
</comment>
<dbReference type="PANTHER" id="PTHR11161">
    <property type="entry name" value="O-ACYLTRANSFERASE"/>
    <property type="match status" value="1"/>
</dbReference>
<dbReference type="InterPro" id="IPR002656">
    <property type="entry name" value="Acyl_transf_3_dom"/>
</dbReference>
<dbReference type="Proteomes" id="UP001107558">
    <property type="component" value="Chromosome 3"/>
</dbReference>
<keyword evidence="1" id="KW-0812">Transmembrane</keyword>
<keyword evidence="1" id="KW-1133">Transmembrane helix</keyword>
<dbReference type="AlphaFoldDB" id="A0A9J6BJW2"/>
<sequence length="628" mass="72980">MKLLLMLIILVKFTFSQKIVDLNKIRLSDLCFKDLNKIFVEGKFDKLSKTWSNLQNIPSHGNSFDFGKIKDCMTFNHSNFQPKYCLIQYRYLPEFQYKVIPVPPTKILLIPMDKLDTSFGGAICIPNSCNSSDIKNLMTETFTGTELMFSDNYEIEDFCQERNTKINSSGIYYFSTYFHIFIITVVILGSITSNSNSSSFLMKFCQCFSLQRNLKSLLNTENSKRSTIPFLNGIKVILMCYIFAGHGLEVRFLFPVKSGQTLLSYQGYGNIFYRFFSVAISMDAFFIMCGLFIGRSLMKSDNFNFWRFCIERYFRLTFVLAAVLLSQWQFESISDFKFLQTPLLLPIYKEINKNCEKSLLPTLLHIQNLVEPNVMCAIHAWFIPVLFQLIVLSGILHLIVKKLRINEIDFYGFILIIGFALRLKTFLSMESYFDGNISSIMSGGDVMVISYFSTHIRVISFFSGILLSYILDRKFENSLMKNEKFINFMLYITIIPMFVYPFVHPMDRNLEIFYSFFYIFAVNFIIFACYRGFGGIINQFLSSNMFIVPSRVILSFTLCLPLIQGFRTLLELEAFDVFTPFDMVKTLVIDLIVSIIPVLFVYLMYESPIANLRALFINNEKKKLRKLK</sequence>
<dbReference type="Pfam" id="PF20146">
    <property type="entry name" value="NRF"/>
    <property type="match status" value="1"/>
</dbReference>
<reference evidence="5" key="1">
    <citation type="submission" date="2021-03" db="EMBL/GenBank/DDBJ databases">
        <title>Chromosome level genome of the anhydrobiotic midge Polypedilum vanderplanki.</title>
        <authorList>
            <person name="Yoshida Y."/>
            <person name="Kikawada T."/>
            <person name="Gusev O."/>
        </authorList>
    </citation>
    <scope>NUCLEOTIDE SEQUENCE</scope>
    <source>
        <strain evidence="5">NIAS01</strain>
        <tissue evidence="5">Whole body or cell culture</tissue>
    </source>
</reference>
<dbReference type="InterPro" id="IPR052728">
    <property type="entry name" value="O2_lipid_transport_reg"/>
</dbReference>